<dbReference type="PIRSF" id="PIRSF002786">
    <property type="entry name" value="XcpX"/>
    <property type="match status" value="1"/>
</dbReference>
<dbReference type="Gene3D" id="1.10.40.60">
    <property type="entry name" value="EpsJ-like"/>
    <property type="match status" value="1"/>
</dbReference>
<feature type="region of interest" description="Disordered" evidence="11">
    <location>
        <begin position="226"/>
        <end position="248"/>
    </location>
</feature>
<name>A0A918YZ62_9GAMM</name>
<evidence type="ECO:0000256" key="6">
    <source>
        <dbReference type="ARBA" id="ARBA00022692"/>
    </source>
</evidence>
<keyword evidence="7" id="KW-0653">Protein transport</keyword>
<keyword evidence="4 10" id="KW-1003">Cell membrane</keyword>
<dbReference type="SUPFAM" id="SSF158544">
    <property type="entry name" value="GspK insert domain-like"/>
    <property type="match status" value="1"/>
</dbReference>
<proteinExistence type="inferred from homology"/>
<accession>A0A918YZ62</accession>
<feature type="domain" description="T2SS protein K first SAM-like" evidence="12">
    <location>
        <begin position="104"/>
        <end position="194"/>
    </location>
</feature>
<dbReference type="GO" id="GO:0005886">
    <property type="term" value="C:plasma membrane"/>
    <property type="evidence" value="ECO:0007669"/>
    <property type="project" value="UniProtKB-SubCell"/>
</dbReference>
<dbReference type="InterPro" id="IPR038072">
    <property type="entry name" value="GspK_central_sf"/>
</dbReference>
<comment type="caution">
    <text evidence="13">The sequence shown here is derived from an EMBL/GenBank/DDBJ whole genome shotgun (WGS) entry which is preliminary data.</text>
</comment>
<dbReference type="InterPro" id="IPR005628">
    <property type="entry name" value="GspK"/>
</dbReference>
<dbReference type="InterPro" id="IPR049031">
    <property type="entry name" value="T2SSK_SAM-like_1st"/>
</dbReference>
<evidence type="ECO:0000256" key="11">
    <source>
        <dbReference type="SAM" id="MobiDB-lite"/>
    </source>
</evidence>
<evidence type="ECO:0000313" key="14">
    <source>
        <dbReference type="Proteomes" id="UP000636453"/>
    </source>
</evidence>
<gene>
    <name evidence="13" type="primary">pefK</name>
    <name evidence="13" type="ORF">GCM10007167_09610</name>
</gene>
<dbReference type="AlphaFoldDB" id="A0A918YZ62"/>
<dbReference type="PANTHER" id="PTHR38831">
    <property type="entry name" value="TYPE II SECRETION SYSTEM PROTEIN K"/>
    <property type="match status" value="1"/>
</dbReference>
<organism evidence="13 14">
    <name type="scientific">Vulcaniibacterium thermophilum</name>
    <dbReference type="NCBI Taxonomy" id="1169913"/>
    <lineage>
        <taxon>Bacteria</taxon>
        <taxon>Pseudomonadati</taxon>
        <taxon>Pseudomonadota</taxon>
        <taxon>Gammaproteobacteria</taxon>
        <taxon>Lysobacterales</taxon>
        <taxon>Lysobacteraceae</taxon>
        <taxon>Vulcaniibacterium</taxon>
    </lineage>
</organism>
<evidence type="ECO:0000256" key="5">
    <source>
        <dbReference type="ARBA" id="ARBA00022519"/>
    </source>
</evidence>
<dbReference type="Pfam" id="PF21687">
    <property type="entry name" value="T2SSK_1st"/>
    <property type="match status" value="1"/>
</dbReference>
<protein>
    <recommendedName>
        <fullName evidence="10">Type II secretion system protein K</fullName>
    </recommendedName>
</protein>
<sequence length="296" mass="31826">MRRALPRPRGAALLLVLWLIVLLASVVGAFALTSRVEHLQGRVLARGVVGEAAARAGLEYALGRLDEADPRRRWLPDGRAYPWRYRGAELEIRIVDENGRIDLNHADHTLLSGLLRAVGAEQTEAARLAGAIVDWRDPDTLTQPAGGAEDGDYAAAGLPYGAKDAEFESTAELLQVLGLTPELVARLEPHVTVYSGRAQPDPAFATAEVLTALGMNGEETVRLRERWNPGSGEPPPLLPGGVPLSGERSGAYSIESRARLPDGRESRLRAVVRSGGGALPGMTYTPLRWEEGASVR</sequence>
<keyword evidence="3 10" id="KW-0813">Transport</keyword>
<evidence type="ECO:0000256" key="3">
    <source>
        <dbReference type="ARBA" id="ARBA00022448"/>
    </source>
</evidence>
<keyword evidence="14" id="KW-1185">Reference proteome</keyword>
<dbReference type="GO" id="GO:0009306">
    <property type="term" value="P:protein secretion"/>
    <property type="evidence" value="ECO:0007669"/>
    <property type="project" value="InterPro"/>
</dbReference>
<keyword evidence="9 10" id="KW-0472">Membrane</keyword>
<evidence type="ECO:0000256" key="4">
    <source>
        <dbReference type="ARBA" id="ARBA00022475"/>
    </source>
</evidence>
<evidence type="ECO:0000313" key="13">
    <source>
        <dbReference type="EMBL" id="GHE29840.1"/>
    </source>
</evidence>
<evidence type="ECO:0000256" key="9">
    <source>
        <dbReference type="ARBA" id="ARBA00023136"/>
    </source>
</evidence>
<reference evidence="13" key="1">
    <citation type="journal article" date="2014" name="Int. J. Syst. Evol. Microbiol.">
        <title>Complete genome sequence of Corynebacterium casei LMG S-19264T (=DSM 44701T), isolated from a smear-ripened cheese.</title>
        <authorList>
            <consortium name="US DOE Joint Genome Institute (JGI-PGF)"/>
            <person name="Walter F."/>
            <person name="Albersmeier A."/>
            <person name="Kalinowski J."/>
            <person name="Ruckert C."/>
        </authorList>
    </citation>
    <scope>NUCLEOTIDE SEQUENCE</scope>
    <source>
        <strain evidence="13">KCTC 32020</strain>
    </source>
</reference>
<comment type="similarity">
    <text evidence="2 10">Belongs to the GSP K family.</text>
</comment>
<evidence type="ECO:0000256" key="8">
    <source>
        <dbReference type="ARBA" id="ARBA00022989"/>
    </source>
</evidence>
<evidence type="ECO:0000256" key="2">
    <source>
        <dbReference type="ARBA" id="ARBA00007246"/>
    </source>
</evidence>
<keyword evidence="5 10" id="KW-0997">Cell inner membrane</keyword>
<reference evidence="13" key="2">
    <citation type="submission" date="2020-09" db="EMBL/GenBank/DDBJ databases">
        <authorList>
            <person name="Sun Q."/>
            <person name="Kim S."/>
        </authorList>
    </citation>
    <scope>NUCLEOTIDE SEQUENCE</scope>
    <source>
        <strain evidence="13">KCTC 32020</strain>
    </source>
</reference>
<dbReference type="PANTHER" id="PTHR38831:SF2">
    <property type="entry name" value="TYPE II SECRETION SYSTEM PROTEIN K"/>
    <property type="match status" value="1"/>
</dbReference>
<evidence type="ECO:0000256" key="1">
    <source>
        <dbReference type="ARBA" id="ARBA00004533"/>
    </source>
</evidence>
<evidence type="ECO:0000256" key="7">
    <source>
        <dbReference type="ARBA" id="ARBA00022927"/>
    </source>
</evidence>
<evidence type="ECO:0000256" key="10">
    <source>
        <dbReference type="PIRNR" id="PIRNR002786"/>
    </source>
</evidence>
<dbReference type="Proteomes" id="UP000636453">
    <property type="component" value="Unassembled WGS sequence"/>
</dbReference>
<keyword evidence="8" id="KW-1133">Transmembrane helix</keyword>
<keyword evidence="6" id="KW-0812">Transmembrane</keyword>
<comment type="subcellular location">
    <subcellularLocation>
        <location evidence="1 10">Cell inner membrane</location>
    </subcellularLocation>
</comment>
<dbReference type="EMBL" id="BNCF01000004">
    <property type="protein sequence ID" value="GHE29840.1"/>
    <property type="molecule type" value="Genomic_DNA"/>
</dbReference>
<evidence type="ECO:0000259" key="12">
    <source>
        <dbReference type="Pfam" id="PF21687"/>
    </source>
</evidence>